<dbReference type="EMBL" id="FUYZ01000003">
    <property type="protein sequence ID" value="SKB82491.1"/>
    <property type="molecule type" value="Genomic_DNA"/>
</dbReference>
<dbReference type="Pfam" id="PF12669">
    <property type="entry name" value="FeoB_associated"/>
    <property type="match status" value="1"/>
</dbReference>
<gene>
    <name evidence="2" type="ORF">SAMN05660477_01357</name>
</gene>
<proteinExistence type="predicted"/>
<keyword evidence="1" id="KW-1133">Transmembrane helix</keyword>
<keyword evidence="1" id="KW-0472">Membrane</keyword>
<keyword evidence="1" id="KW-0812">Transmembrane</keyword>
<sequence>MDSLVFQYVLIGVLIFAIGYALFRNLRNAFRKSKKGGGCDTNCGCS</sequence>
<evidence type="ECO:0000256" key="1">
    <source>
        <dbReference type="SAM" id="Phobius"/>
    </source>
</evidence>
<dbReference type="Proteomes" id="UP000191112">
    <property type="component" value="Unassembled WGS sequence"/>
</dbReference>
<name>A0A1T5EEZ4_9FLAO</name>
<protein>
    <recommendedName>
        <fullName evidence="4">Virus attachment protein p12 family protein</fullName>
    </recommendedName>
</protein>
<dbReference type="AlphaFoldDB" id="A0A1T5EEZ4"/>
<organism evidence="2 3">
    <name type="scientific">Soonwooa buanensis</name>
    <dbReference type="NCBI Taxonomy" id="619805"/>
    <lineage>
        <taxon>Bacteria</taxon>
        <taxon>Pseudomonadati</taxon>
        <taxon>Bacteroidota</taxon>
        <taxon>Flavobacteriia</taxon>
        <taxon>Flavobacteriales</taxon>
        <taxon>Weeksellaceae</taxon>
        <taxon>Chryseobacterium group</taxon>
        <taxon>Soonwooa</taxon>
    </lineage>
</organism>
<evidence type="ECO:0008006" key="4">
    <source>
        <dbReference type="Google" id="ProtNLM"/>
    </source>
</evidence>
<feature type="transmembrane region" description="Helical" evidence="1">
    <location>
        <begin position="6"/>
        <end position="23"/>
    </location>
</feature>
<dbReference type="RefSeq" id="WP_144038315.1">
    <property type="nucleotide sequence ID" value="NZ_FUYZ01000003.1"/>
</dbReference>
<keyword evidence="3" id="KW-1185">Reference proteome</keyword>
<evidence type="ECO:0000313" key="2">
    <source>
        <dbReference type="EMBL" id="SKB82491.1"/>
    </source>
</evidence>
<evidence type="ECO:0000313" key="3">
    <source>
        <dbReference type="Proteomes" id="UP000191112"/>
    </source>
</evidence>
<reference evidence="2 3" key="1">
    <citation type="submission" date="2017-02" db="EMBL/GenBank/DDBJ databases">
        <authorList>
            <person name="Peterson S.W."/>
        </authorList>
    </citation>
    <scope>NUCLEOTIDE SEQUENCE [LARGE SCALE GENOMIC DNA]</scope>
    <source>
        <strain evidence="2 3">DSM 22323</strain>
    </source>
</reference>
<dbReference type="STRING" id="619805.SAMN05660477_01357"/>
<accession>A0A1T5EEZ4</accession>